<dbReference type="OrthoDB" id="10250282at2759"/>
<name>A0A8H6G090_9LECA</name>
<dbReference type="PROSITE" id="PS50263">
    <property type="entry name" value="CN_HYDROLASE"/>
    <property type="match status" value="1"/>
</dbReference>
<dbReference type="Pfam" id="PF00795">
    <property type="entry name" value="CN_hydrolase"/>
    <property type="match status" value="1"/>
</dbReference>
<dbReference type="EC" id="3.5.5.1" evidence="4"/>
<evidence type="ECO:0000259" key="5">
    <source>
        <dbReference type="PROSITE" id="PS50263"/>
    </source>
</evidence>
<dbReference type="PANTHER" id="PTHR46044">
    <property type="entry name" value="NITRILASE"/>
    <property type="match status" value="1"/>
</dbReference>
<organism evidence="6 7">
    <name type="scientific">Letharia columbiana</name>
    <dbReference type="NCBI Taxonomy" id="112416"/>
    <lineage>
        <taxon>Eukaryota</taxon>
        <taxon>Fungi</taxon>
        <taxon>Dikarya</taxon>
        <taxon>Ascomycota</taxon>
        <taxon>Pezizomycotina</taxon>
        <taxon>Lecanoromycetes</taxon>
        <taxon>OSLEUM clade</taxon>
        <taxon>Lecanoromycetidae</taxon>
        <taxon>Lecanorales</taxon>
        <taxon>Lecanorineae</taxon>
        <taxon>Parmeliaceae</taxon>
        <taxon>Letharia</taxon>
    </lineage>
</organism>
<comment type="catalytic activity">
    <reaction evidence="3">
        <text>a nitrile + 2 H2O = a carboxylate + NH4(+)</text>
        <dbReference type="Rhea" id="RHEA:21724"/>
        <dbReference type="ChEBI" id="CHEBI:15377"/>
        <dbReference type="ChEBI" id="CHEBI:18379"/>
        <dbReference type="ChEBI" id="CHEBI:28938"/>
        <dbReference type="ChEBI" id="CHEBI:29067"/>
        <dbReference type="EC" id="3.5.5.1"/>
    </reaction>
</comment>
<reference evidence="6 7" key="1">
    <citation type="journal article" date="2020" name="Genomics">
        <title>Complete, high-quality genomes from long-read metagenomic sequencing of two wolf lichen thalli reveals enigmatic genome architecture.</title>
        <authorList>
            <person name="McKenzie S.K."/>
            <person name="Walston R.F."/>
            <person name="Allen J.L."/>
        </authorList>
    </citation>
    <scope>NUCLEOTIDE SEQUENCE [LARGE SCALE GENOMIC DNA]</scope>
    <source>
        <strain evidence="6">WasteWater2</strain>
    </source>
</reference>
<dbReference type="Gene3D" id="3.60.110.10">
    <property type="entry name" value="Carbon-nitrogen hydrolase"/>
    <property type="match status" value="2"/>
</dbReference>
<evidence type="ECO:0000256" key="3">
    <source>
        <dbReference type="ARBA" id="ARBA00036406"/>
    </source>
</evidence>
<dbReference type="GO" id="GO:0000257">
    <property type="term" value="F:nitrilase activity"/>
    <property type="evidence" value="ECO:0007669"/>
    <property type="project" value="UniProtKB-EC"/>
</dbReference>
<keyword evidence="2" id="KW-0378">Hydrolase</keyword>
<keyword evidence="7" id="KW-1185">Reference proteome</keyword>
<dbReference type="SUPFAM" id="SSF56317">
    <property type="entry name" value="Carbon-nitrogen hydrolase"/>
    <property type="match status" value="1"/>
</dbReference>
<dbReference type="EMBL" id="JACCJC010000011">
    <property type="protein sequence ID" value="KAF6238098.1"/>
    <property type="molecule type" value="Genomic_DNA"/>
</dbReference>
<evidence type="ECO:0000256" key="1">
    <source>
        <dbReference type="ARBA" id="ARBA00008129"/>
    </source>
</evidence>
<protein>
    <recommendedName>
        <fullName evidence="4">nitrilase</fullName>
        <ecNumber evidence="4">3.5.5.1</ecNumber>
    </recommendedName>
</protein>
<comment type="caution">
    <text evidence="6">The sequence shown here is derived from an EMBL/GenBank/DDBJ whole genome shotgun (WGS) entry which is preliminary data.</text>
</comment>
<dbReference type="InterPro" id="IPR044149">
    <property type="entry name" value="Nitrilases_CHs"/>
</dbReference>
<feature type="domain" description="CN hydrolase" evidence="5">
    <location>
        <begin position="5"/>
        <end position="221"/>
    </location>
</feature>
<comment type="similarity">
    <text evidence="1">Belongs to the carbon-nitrogen hydrolase superfamily. Nitrilase family.</text>
</comment>
<proteinExistence type="inferred from homology"/>
<sequence>MSEKIKVAAVHAEPVWGDLQGSVKKVVELILEAANKGTKVFGLPQLFVPGYPWTIWTPALFSSVEHRIDYMRSSMSKVSPEVARNQSAVKDAGMTIVLGYSERGGTILYEAQVRKTTDQCGALPIFMSSLHELKGEILHNRRKIKPTHVEKRLFGERHSEIYGPDGSPLGPHEEGMLYAEIDLAKIEIAKHFLDTVGHHARPDSLNLKVNTAPIKHVRHVQ</sequence>
<evidence type="ECO:0000256" key="4">
    <source>
        <dbReference type="ARBA" id="ARBA00039045"/>
    </source>
</evidence>
<dbReference type="AlphaFoldDB" id="A0A8H6G090"/>
<accession>A0A8H6G090</accession>
<dbReference type="RefSeq" id="XP_037167412.1">
    <property type="nucleotide sequence ID" value="XM_037305657.1"/>
</dbReference>
<dbReference type="Proteomes" id="UP000578531">
    <property type="component" value="Unassembled WGS sequence"/>
</dbReference>
<dbReference type="InterPro" id="IPR003010">
    <property type="entry name" value="C-N_Hydrolase"/>
</dbReference>
<dbReference type="InterPro" id="IPR036526">
    <property type="entry name" value="C-N_Hydrolase_sf"/>
</dbReference>
<gene>
    <name evidence="6" type="ORF">HO173_003732</name>
</gene>
<dbReference type="GeneID" id="59285398"/>
<evidence type="ECO:0000313" key="7">
    <source>
        <dbReference type="Proteomes" id="UP000578531"/>
    </source>
</evidence>
<evidence type="ECO:0000256" key="2">
    <source>
        <dbReference type="ARBA" id="ARBA00022801"/>
    </source>
</evidence>
<evidence type="ECO:0000313" key="6">
    <source>
        <dbReference type="EMBL" id="KAF6238098.1"/>
    </source>
</evidence>
<dbReference type="PANTHER" id="PTHR46044:SF14">
    <property type="entry name" value="ARYLACETONITRILASE"/>
    <property type="match status" value="1"/>
</dbReference>